<dbReference type="InterPro" id="IPR001525">
    <property type="entry name" value="C5_MeTfrase"/>
</dbReference>
<dbReference type="InterPro" id="IPR031303">
    <property type="entry name" value="C5_meth_CS"/>
</dbReference>
<sequence>MSENSTIAINQGVQNVSKLSVLEICAGAGGQALGLFNAGFESLLAVELDETAAQTLRQNSNGKVVVGDVADPKVWSPSEFEGVDLFAGGVPCPPFSIAGKQLGSSDERDLFAWAVEQVAVIKPRALLLENVRGLSAPRFSGYRQRVLDRLTQLGYVADWRLLYAADFGVPQLRPRFVLVALHPEDAAYFRWPEPQEREVTVGSSLRDLMGANGWPHLDDWVKLANGIGPTLVGGSKKHGGADLGPTRAKRAWEALGVDGKGVANEAPGKDAPHPSEKLPRLTIPMVARIQGWKDEYAWEFAGRKTSQYRQIGNAFPPPVAEAVGRSIRAALNHEGIPHEIPELSADVHDPVYRALANTDGFVKMARLIATLDELNHASVERRLAVLAQDFVLEEKSTSTGTAYRLGAFKGFTGQSDHSRNNYMENFRHRVS</sequence>
<dbReference type="NCBIfam" id="TIGR00675">
    <property type="entry name" value="dcm"/>
    <property type="match status" value="1"/>
</dbReference>
<dbReference type="Proteomes" id="UP000537260">
    <property type="component" value="Unassembled WGS sequence"/>
</dbReference>
<dbReference type="GO" id="GO:0032259">
    <property type="term" value="P:methylation"/>
    <property type="evidence" value="ECO:0007669"/>
    <property type="project" value="UniProtKB-KW"/>
</dbReference>
<organism evidence="8 9">
    <name type="scientific">Glaciibacter psychrotolerans</name>
    <dbReference type="NCBI Taxonomy" id="670054"/>
    <lineage>
        <taxon>Bacteria</taxon>
        <taxon>Bacillati</taxon>
        <taxon>Actinomycetota</taxon>
        <taxon>Actinomycetes</taxon>
        <taxon>Micrococcales</taxon>
        <taxon>Microbacteriaceae</taxon>
        <taxon>Glaciibacter</taxon>
    </lineage>
</organism>
<comment type="catalytic activity">
    <reaction evidence="7">
        <text>a 2'-deoxycytidine in DNA + S-adenosyl-L-methionine = a 5-methyl-2'-deoxycytidine in DNA + S-adenosyl-L-homocysteine + H(+)</text>
        <dbReference type="Rhea" id="RHEA:13681"/>
        <dbReference type="Rhea" id="RHEA-COMP:11369"/>
        <dbReference type="Rhea" id="RHEA-COMP:11370"/>
        <dbReference type="ChEBI" id="CHEBI:15378"/>
        <dbReference type="ChEBI" id="CHEBI:57856"/>
        <dbReference type="ChEBI" id="CHEBI:59789"/>
        <dbReference type="ChEBI" id="CHEBI:85452"/>
        <dbReference type="ChEBI" id="CHEBI:85454"/>
        <dbReference type="EC" id="2.1.1.37"/>
    </reaction>
</comment>
<dbReference type="Gene3D" id="3.40.50.150">
    <property type="entry name" value="Vaccinia Virus protein VP39"/>
    <property type="match status" value="1"/>
</dbReference>
<keyword evidence="1 5" id="KW-0489">Methyltransferase</keyword>
<evidence type="ECO:0000256" key="1">
    <source>
        <dbReference type="ARBA" id="ARBA00022603"/>
    </source>
</evidence>
<evidence type="ECO:0000313" key="8">
    <source>
        <dbReference type="EMBL" id="NYJ18220.1"/>
    </source>
</evidence>
<evidence type="ECO:0000256" key="5">
    <source>
        <dbReference type="PROSITE-ProRule" id="PRU01016"/>
    </source>
</evidence>
<keyword evidence="2 5" id="KW-0808">Transferase</keyword>
<reference evidence="8 9" key="1">
    <citation type="submission" date="2020-07" db="EMBL/GenBank/DDBJ databases">
        <title>Sequencing the genomes of 1000 actinobacteria strains.</title>
        <authorList>
            <person name="Klenk H.-P."/>
        </authorList>
    </citation>
    <scope>NUCLEOTIDE SEQUENCE [LARGE SCALE GENOMIC DNA]</scope>
    <source>
        <strain evidence="8 9">LI1</strain>
    </source>
</reference>
<dbReference type="GO" id="GO:0009307">
    <property type="term" value="P:DNA restriction-modification system"/>
    <property type="evidence" value="ECO:0007669"/>
    <property type="project" value="UniProtKB-KW"/>
</dbReference>
<dbReference type="PROSITE" id="PS00095">
    <property type="entry name" value="C5_MTASE_2"/>
    <property type="match status" value="1"/>
</dbReference>
<dbReference type="InterPro" id="IPR029063">
    <property type="entry name" value="SAM-dependent_MTases_sf"/>
</dbReference>
<gene>
    <name evidence="8" type="ORF">HNR05_000011</name>
</gene>
<dbReference type="PRINTS" id="PR00105">
    <property type="entry name" value="C5METTRFRASE"/>
</dbReference>
<protein>
    <recommendedName>
        <fullName evidence="7">Cytosine-specific methyltransferase</fullName>
        <ecNumber evidence="7">2.1.1.37</ecNumber>
    </recommendedName>
</protein>
<dbReference type="InterPro" id="IPR018117">
    <property type="entry name" value="C5_DNA_meth_AS"/>
</dbReference>
<dbReference type="PROSITE" id="PS00094">
    <property type="entry name" value="C5_MTASE_1"/>
    <property type="match status" value="1"/>
</dbReference>
<comment type="similarity">
    <text evidence="5 6">Belongs to the class I-like SAM-binding methyltransferase superfamily. C5-methyltransferase family.</text>
</comment>
<dbReference type="PANTHER" id="PTHR10629">
    <property type="entry name" value="CYTOSINE-SPECIFIC METHYLTRANSFERASE"/>
    <property type="match status" value="1"/>
</dbReference>
<dbReference type="GO" id="GO:0003677">
    <property type="term" value="F:DNA binding"/>
    <property type="evidence" value="ECO:0007669"/>
    <property type="project" value="TreeGrafter"/>
</dbReference>
<dbReference type="GO" id="GO:0044027">
    <property type="term" value="P:negative regulation of gene expression via chromosomal CpG island methylation"/>
    <property type="evidence" value="ECO:0007669"/>
    <property type="project" value="TreeGrafter"/>
</dbReference>
<dbReference type="EMBL" id="JACCFM010000001">
    <property type="protein sequence ID" value="NYJ18220.1"/>
    <property type="molecule type" value="Genomic_DNA"/>
</dbReference>
<evidence type="ECO:0000256" key="7">
    <source>
        <dbReference type="RuleBase" id="RU000417"/>
    </source>
</evidence>
<comment type="caution">
    <text evidence="8">The sequence shown here is derived from an EMBL/GenBank/DDBJ whole genome shotgun (WGS) entry which is preliminary data.</text>
</comment>
<dbReference type="SUPFAM" id="SSF53335">
    <property type="entry name" value="S-adenosyl-L-methionine-dependent methyltransferases"/>
    <property type="match status" value="1"/>
</dbReference>
<dbReference type="GO" id="GO:0003886">
    <property type="term" value="F:DNA (cytosine-5-)-methyltransferase activity"/>
    <property type="evidence" value="ECO:0007669"/>
    <property type="project" value="UniProtKB-EC"/>
</dbReference>
<evidence type="ECO:0000313" key="9">
    <source>
        <dbReference type="Proteomes" id="UP000537260"/>
    </source>
</evidence>
<dbReference type="InterPro" id="IPR050390">
    <property type="entry name" value="C5-Methyltransferase"/>
</dbReference>
<dbReference type="EC" id="2.1.1.37" evidence="7"/>
<name>A0A7Z0EBM5_9MICO</name>
<dbReference type="RefSeq" id="WP_179577155.1">
    <property type="nucleotide sequence ID" value="NZ_JACCFM010000001.1"/>
</dbReference>
<keyword evidence="9" id="KW-1185">Reference proteome</keyword>
<dbReference type="PANTHER" id="PTHR10629:SF52">
    <property type="entry name" value="DNA (CYTOSINE-5)-METHYLTRANSFERASE 1"/>
    <property type="match status" value="1"/>
</dbReference>
<keyword evidence="3 5" id="KW-0949">S-adenosyl-L-methionine</keyword>
<accession>A0A7Z0EBM5</accession>
<feature type="active site" evidence="5">
    <location>
        <position position="92"/>
    </location>
</feature>
<evidence type="ECO:0000256" key="3">
    <source>
        <dbReference type="ARBA" id="ARBA00022691"/>
    </source>
</evidence>
<evidence type="ECO:0000256" key="2">
    <source>
        <dbReference type="ARBA" id="ARBA00022679"/>
    </source>
</evidence>
<dbReference type="Pfam" id="PF00145">
    <property type="entry name" value="DNA_methylase"/>
    <property type="match status" value="1"/>
</dbReference>
<dbReference type="PROSITE" id="PS51679">
    <property type="entry name" value="SAM_MT_C5"/>
    <property type="match status" value="1"/>
</dbReference>
<evidence type="ECO:0000256" key="4">
    <source>
        <dbReference type="ARBA" id="ARBA00022747"/>
    </source>
</evidence>
<dbReference type="AlphaFoldDB" id="A0A7Z0EBM5"/>
<dbReference type="Gene3D" id="3.90.120.10">
    <property type="entry name" value="DNA Methylase, subunit A, domain 2"/>
    <property type="match status" value="1"/>
</dbReference>
<proteinExistence type="inferred from homology"/>
<keyword evidence="4" id="KW-0680">Restriction system</keyword>
<evidence type="ECO:0000256" key="6">
    <source>
        <dbReference type="RuleBase" id="RU000416"/>
    </source>
</evidence>